<proteinExistence type="predicted"/>
<feature type="domain" description="Transposase DDE" evidence="1">
    <location>
        <begin position="2"/>
        <end position="39"/>
    </location>
</feature>
<evidence type="ECO:0000313" key="3">
    <source>
        <dbReference type="Proteomes" id="UP000219020"/>
    </source>
</evidence>
<evidence type="ECO:0000313" key="2">
    <source>
        <dbReference type="EMBL" id="PCS21788.1"/>
    </source>
</evidence>
<gene>
    <name evidence="2" type="ORF">BTN49_2609</name>
</gene>
<keyword evidence="3" id="KW-1185">Reference proteome</keyword>
<reference evidence="3" key="1">
    <citation type="submission" date="2017-04" db="EMBL/GenBank/DDBJ databases">
        <title>Genome evolution of the luminous symbionts of deep sea anglerfish.</title>
        <authorList>
            <person name="Hendry T.A."/>
        </authorList>
    </citation>
    <scope>NUCLEOTIDE SEQUENCE [LARGE SCALE GENOMIC DNA]</scope>
</reference>
<accession>A0A2A5T0Z3</accession>
<comment type="caution">
    <text evidence="2">The sequence shown here is derived from an EMBL/GenBank/DDBJ whole genome shotgun (WGS) entry which is preliminary data.</text>
</comment>
<evidence type="ECO:0000259" key="1">
    <source>
        <dbReference type="Pfam" id="PF13612"/>
    </source>
</evidence>
<dbReference type="EMBL" id="NBYY01000030">
    <property type="protein sequence ID" value="PCS21788.1"/>
    <property type="molecule type" value="Genomic_DNA"/>
</dbReference>
<dbReference type="Pfam" id="PF13612">
    <property type="entry name" value="DDE_Tnp_1_3"/>
    <property type="match status" value="1"/>
</dbReference>
<dbReference type="InterPro" id="IPR025668">
    <property type="entry name" value="Tnp_DDE_dom"/>
</dbReference>
<dbReference type="Proteomes" id="UP000219020">
    <property type="component" value="Unassembled WGS sequence"/>
</dbReference>
<sequence length="75" mass="8907">MTLITGVKKNMKPNMMKLWDRLILRKRFIIETVFDQLKIYPKSSIFSNVVASALWPTCWYGSSRIHFNQRSRASR</sequence>
<dbReference type="AlphaFoldDB" id="A0A2A5T0Z3"/>
<protein>
    <recommendedName>
        <fullName evidence="1">Transposase DDE domain-containing protein</fullName>
    </recommendedName>
</protein>
<name>A0A2A5T0Z3_9GAMM</name>
<organism evidence="2 3">
    <name type="scientific">Candidatus Enterovibrio escicola</name>
    <dbReference type="NCBI Taxonomy" id="1927127"/>
    <lineage>
        <taxon>Bacteria</taxon>
        <taxon>Pseudomonadati</taxon>
        <taxon>Pseudomonadota</taxon>
        <taxon>Gammaproteobacteria</taxon>
        <taxon>Vibrionales</taxon>
        <taxon>Vibrionaceae</taxon>
        <taxon>Enterovibrio</taxon>
    </lineage>
</organism>